<organism evidence="1 2">
    <name type="scientific">Acetobacterium paludosum</name>
    <dbReference type="NCBI Taxonomy" id="52693"/>
    <lineage>
        <taxon>Bacteria</taxon>
        <taxon>Bacillati</taxon>
        <taxon>Bacillota</taxon>
        <taxon>Clostridia</taxon>
        <taxon>Eubacteriales</taxon>
        <taxon>Eubacteriaceae</taxon>
        <taxon>Acetobacterium</taxon>
    </lineage>
</organism>
<dbReference type="RefSeq" id="WP_148568417.1">
    <property type="nucleotide sequence ID" value="NZ_RXYA01000017.1"/>
</dbReference>
<evidence type="ECO:0000313" key="2">
    <source>
        <dbReference type="Proteomes" id="UP000616595"/>
    </source>
</evidence>
<reference evidence="1" key="2">
    <citation type="submission" date="2020-10" db="EMBL/GenBank/DDBJ databases">
        <title>Comparative genomics of the Acetobacterium genus.</title>
        <authorList>
            <person name="Marshall C."/>
            <person name="May H."/>
            <person name="Norman S."/>
        </authorList>
    </citation>
    <scope>NUCLEOTIDE SEQUENCE</scope>
    <source>
        <strain evidence="1">DER-2019</strain>
    </source>
</reference>
<keyword evidence="2" id="KW-1185">Reference proteome</keyword>
<dbReference type="AlphaFoldDB" id="A0A923HZ73"/>
<proteinExistence type="predicted"/>
<gene>
    <name evidence="1" type="ORF">GH810_16250</name>
</gene>
<reference evidence="1" key="1">
    <citation type="submission" date="2019-10" db="EMBL/GenBank/DDBJ databases">
        <authorList>
            <person name="Ross D.E."/>
            <person name="Gulliver D."/>
        </authorList>
    </citation>
    <scope>NUCLEOTIDE SEQUENCE</scope>
    <source>
        <strain evidence="1">DER-2019</strain>
    </source>
</reference>
<dbReference type="OrthoDB" id="1779449at2"/>
<comment type="caution">
    <text evidence="1">The sequence shown here is derived from an EMBL/GenBank/DDBJ whole genome shotgun (WGS) entry which is preliminary data.</text>
</comment>
<protein>
    <submittedName>
        <fullName evidence="1">Uncharacterized protein</fullName>
    </submittedName>
</protein>
<evidence type="ECO:0000313" key="1">
    <source>
        <dbReference type="EMBL" id="MBC3889857.1"/>
    </source>
</evidence>
<name>A0A923HZ73_9FIRM</name>
<dbReference type="Proteomes" id="UP000616595">
    <property type="component" value="Unassembled WGS sequence"/>
</dbReference>
<dbReference type="EMBL" id="WJBD01000027">
    <property type="protein sequence ID" value="MBC3889857.1"/>
    <property type="molecule type" value="Genomic_DNA"/>
</dbReference>
<accession>A0A923HZ73</accession>
<sequence>MKYSYDYEELIGDINEDIDAGIISPNDTLKVIRKRKAVSNNYHPIIDYYYSDNLPKQKHEIMLVKDVLQELVYHHMLTK</sequence>